<feature type="region of interest" description="Disordered" evidence="1">
    <location>
        <begin position="1"/>
        <end position="37"/>
    </location>
</feature>
<dbReference type="OrthoDB" id="785739at2759"/>
<reference evidence="2" key="1">
    <citation type="submission" date="2020-02" db="EMBL/GenBank/DDBJ databases">
        <authorList>
            <person name="Scholz U."/>
            <person name="Mascher M."/>
            <person name="Fiebig A."/>
        </authorList>
    </citation>
    <scope>NUCLEOTIDE SEQUENCE</scope>
</reference>
<proteinExistence type="predicted"/>
<name>A0A7I8KT19_SPIIN</name>
<dbReference type="EMBL" id="LR746271">
    <property type="protein sequence ID" value="CAA7400979.1"/>
    <property type="molecule type" value="Genomic_DNA"/>
</dbReference>
<evidence type="ECO:0000313" key="3">
    <source>
        <dbReference type="Proteomes" id="UP000663760"/>
    </source>
</evidence>
<dbReference type="AlphaFoldDB" id="A0A7I8KT19"/>
<accession>A0A7I8KT19</accession>
<organism evidence="2 3">
    <name type="scientific">Spirodela intermedia</name>
    <name type="common">Intermediate duckweed</name>
    <dbReference type="NCBI Taxonomy" id="51605"/>
    <lineage>
        <taxon>Eukaryota</taxon>
        <taxon>Viridiplantae</taxon>
        <taxon>Streptophyta</taxon>
        <taxon>Embryophyta</taxon>
        <taxon>Tracheophyta</taxon>
        <taxon>Spermatophyta</taxon>
        <taxon>Magnoliopsida</taxon>
        <taxon>Liliopsida</taxon>
        <taxon>Araceae</taxon>
        <taxon>Lemnoideae</taxon>
        <taxon>Spirodela</taxon>
    </lineage>
</organism>
<protein>
    <submittedName>
        <fullName evidence="2">Uncharacterized protein</fullName>
    </submittedName>
</protein>
<sequence>MPGVSEASRSGVAGGAEQGELRRMVPSPPSRLLPATGGVAIDPMLWKDEEMMKRELVAWAKAVALNSFRSSKQHPHE</sequence>
<evidence type="ECO:0000313" key="2">
    <source>
        <dbReference type="EMBL" id="CAA7400979.1"/>
    </source>
</evidence>
<gene>
    <name evidence="2" type="ORF">SI8410_08011657</name>
</gene>
<dbReference type="Proteomes" id="UP000663760">
    <property type="component" value="Chromosome 8"/>
</dbReference>
<evidence type="ECO:0000256" key="1">
    <source>
        <dbReference type="SAM" id="MobiDB-lite"/>
    </source>
</evidence>
<keyword evidence="3" id="KW-1185">Reference proteome</keyword>